<comment type="catalytic activity">
    <reaction evidence="12">
        <text>1D-myo-inositol hexakisphosphate + H2O = 1D-myo-inositol 1,2,4,5,6-pentakisphosphate + phosphate</text>
        <dbReference type="Rhea" id="RHEA:16989"/>
        <dbReference type="ChEBI" id="CHEBI:15377"/>
        <dbReference type="ChEBI" id="CHEBI:43474"/>
        <dbReference type="ChEBI" id="CHEBI:57798"/>
        <dbReference type="ChEBI" id="CHEBI:58130"/>
        <dbReference type="EC" id="3.1.3.62"/>
    </reaction>
    <physiologicalReaction direction="left-to-right" evidence="12">
        <dbReference type="Rhea" id="RHEA:16990"/>
    </physiologicalReaction>
</comment>
<comment type="similarity">
    <text evidence="2">Belongs to the histidine acid phosphatase family. MINPP1 subfamily.</text>
</comment>
<evidence type="ECO:0000313" key="16">
    <source>
        <dbReference type="Proteomes" id="UP000275408"/>
    </source>
</evidence>
<dbReference type="SFLD" id="SFLDG01129">
    <property type="entry name" value="C1.5:_HAD__Beta-PGM__Phosphata"/>
    <property type="match status" value="1"/>
</dbReference>
<dbReference type="Pfam" id="PF00702">
    <property type="entry name" value="Hydrolase"/>
    <property type="match status" value="1"/>
</dbReference>
<dbReference type="SFLD" id="SFLDS00003">
    <property type="entry name" value="Haloacid_Dehalogenase"/>
    <property type="match status" value="1"/>
</dbReference>
<evidence type="ECO:0000256" key="6">
    <source>
        <dbReference type="ARBA" id="ARBA00022729"/>
    </source>
</evidence>
<comment type="catalytic activity">
    <reaction evidence="13">
        <text>(2R)-2,3-bisphosphoglycerate + H2O = (2R)-2-phosphoglycerate + phosphate</text>
        <dbReference type="Rhea" id="RHEA:27381"/>
        <dbReference type="ChEBI" id="CHEBI:15377"/>
        <dbReference type="ChEBI" id="CHEBI:43474"/>
        <dbReference type="ChEBI" id="CHEBI:58248"/>
        <dbReference type="ChEBI" id="CHEBI:58289"/>
        <dbReference type="EC" id="3.1.3.80"/>
    </reaction>
    <physiologicalReaction direction="left-to-right" evidence="13">
        <dbReference type="Rhea" id="RHEA:27382"/>
    </physiologicalReaction>
</comment>
<comment type="catalytic activity">
    <reaction evidence="11">
        <text>1D-myo-inositol 1,2,4,5,6-pentakisphosphate + H2O = 1D-myo-inositol 1,2,5,6-tetrakisphosphate + phosphate</text>
        <dbReference type="Rhea" id="RHEA:77115"/>
        <dbReference type="ChEBI" id="CHEBI:15377"/>
        <dbReference type="ChEBI" id="CHEBI:43474"/>
        <dbReference type="ChEBI" id="CHEBI:57798"/>
        <dbReference type="ChEBI" id="CHEBI:195535"/>
        <dbReference type="EC" id="3.1.3.62"/>
    </reaction>
    <physiologicalReaction direction="left-to-right" evidence="11">
        <dbReference type="Rhea" id="RHEA:77116"/>
    </physiologicalReaction>
</comment>
<dbReference type="GO" id="GO:0034417">
    <property type="term" value="F:bisphosphoglycerate 3-phosphatase activity"/>
    <property type="evidence" value="ECO:0007669"/>
    <property type="project" value="UniProtKB-EC"/>
</dbReference>
<keyword evidence="16" id="KW-1185">Reference proteome</keyword>
<proteinExistence type="inferred from homology"/>
<evidence type="ECO:0000256" key="11">
    <source>
        <dbReference type="ARBA" id="ARBA00043671"/>
    </source>
</evidence>
<dbReference type="InterPro" id="IPR000560">
    <property type="entry name" value="His_Pase_clade-2"/>
</dbReference>
<keyword evidence="7" id="KW-0378">Hydrolase</keyword>
<organism evidence="15 16">
    <name type="scientific">Pocillopora damicornis</name>
    <name type="common">Cauliflower coral</name>
    <name type="synonym">Millepora damicornis</name>
    <dbReference type="NCBI Taxonomy" id="46731"/>
    <lineage>
        <taxon>Eukaryota</taxon>
        <taxon>Metazoa</taxon>
        <taxon>Cnidaria</taxon>
        <taxon>Anthozoa</taxon>
        <taxon>Hexacorallia</taxon>
        <taxon>Scleractinia</taxon>
        <taxon>Astrocoeniina</taxon>
        <taxon>Pocilloporidae</taxon>
        <taxon>Pocillopora</taxon>
    </lineage>
</organism>
<dbReference type="EC" id="3.1.3.62" evidence="4"/>
<dbReference type="InterPro" id="IPR036412">
    <property type="entry name" value="HAD-like_sf"/>
</dbReference>
<evidence type="ECO:0000256" key="9">
    <source>
        <dbReference type="ARBA" id="ARBA00031642"/>
    </source>
</evidence>
<dbReference type="OrthoDB" id="6509975at2759"/>
<dbReference type="GO" id="GO:0052745">
    <property type="term" value="F:inositol phosphate phosphatase activity"/>
    <property type="evidence" value="ECO:0007669"/>
    <property type="project" value="TreeGrafter"/>
</dbReference>
<dbReference type="AlphaFoldDB" id="A0A3M6U3V4"/>
<evidence type="ECO:0000256" key="10">
    <source>
        <dbReference type="ARBA" id="ARBA00043668"/>
    </source>
</evidence>
<dbReference type="EC" id="3.1.3.80" evidence="3"/>
<feature type="chain" id="PRO_5017982601" description="Multiple inositol polyphosphate phosphatase 1" evidence="14">
    <location>
        <begin position="28"/>
        <end position="863"/>
    </location>
</feature>
<evidence type="ECO:0000256" key="13">
    <source>
        <dbReference type="ARBA" id="ARBA00043832"/>
    </source>
</evidence>
<dbReference type="SUPFAM" id="SSF53254">
    <property type="entry name" value="Phosphoglycerate mutase-like"/>
    <property type="match status" value="1"/>
</dbReference>
<evidence type="ECO:0000256" key="8">
    <source>
        <dbReference type="ARBA" id="ARBA00023136"/>
    </source>
</evidence>
<dbReference type="GO" id="GO:0016020">
    <property type="term" value="C:membrane"/>
    <property type="evidence" value="ECO:0007669"/>
    <property type="project" value="UniProtKB-SubCell"/>
</dbReference>
<evidence type="ECO:0000256" key="2">
    <source>
        <dbReference type="ARBA" id="ARBA00008422"/>
    </source>
</evidence>
<comment type="subcellular location">
    <subcellularLocation>
        <location evidence="1">Membrane</location>
    </subcellularLocation>
</comment>
<dbReference type="PANTHER" id="PTHR20963:SF8">
    <property type="entry name" value="MULTIPLE INOSITOL POLYPHOSPHATE PHOSPHATASE 1"/>
    <property type="match status" value="1"/>
</dbReference>
<evidence type="ECO:0000313" key="15">
    <source>
        <dbReference type="EMBL" id="RMX48249.1"/>
    </source>
</evidence>
<gene>
    <name evidence="15" type="ORF">pdam_00005457</name>
</gene>
<evidence type="ECO:0000256" key="3">
    <source>
        <dbReference type="ARBA" id="ARBA00012976"/>
    </source>
</evidence>
<evidence type="ECO:0000256" key="5">
    <source>
        <dbReference type="ARBA" id="ARBA00018097"/>
    </source>
</evidence>
<dbReference type="Proteomes" id="UP000275408">
    <property type="component" value="Unassembled WGS sequence"/>
</dbReference>
<keyword evidence="8" id="KW-0472">Membrane</keyword>
<dbReference type="InterPro" id="IPR029033">
    <property type="entry name" value="His_PPase_superfam"/>
</dbReference>
<reference evidence="15 16" key="1">
    <citation type="journal article" date="2018" name="Sci. Rep.">
        <title>Comparative analysis of the Pocillopora damicornis genome highlights role of immune system in coral evolution.</title>
        <authorList>
            <person name="Cunning R."/>
            <person name="Bay R.A."/>
            <person name="Gillette P."/>
            <person name="Baker A.C."/>
            <person name="Traylor-Knowles N."/>
        </authorList>
    </citation>
    <scope>NUCLEOTIDE SEQUENCE [LARGE SCALE GENOMIC DNA]</scope>
    <source>
        <strain evidence="15">RSMAS</strain>
        <tissue evidence="15">Whole animal</tissue>
    </source>
</reference>
<dbReference type="GO" id="GO:0003993">
    <property type="term" value="F:acid phosphatase activity"/>
    <property type="evidence" value="ECO:0007669"/>
    <property type="project" value="TreeGrafter"/>
</dbReference>
<feature type="signal peptide" evidence="14">
    <location>
        <begin position="1"/>
        <end position="27"/>
    </location>
</feature>
<evidence type="ECO:0000256" key="14">
    <source>
        <dbReference type="SAM" id="SignalP"/>
    </source>
</evidence>
<accession>A0A3M6U3V4</accession>
<comment type="catalytic activity">
    <reaction evidence="10">
        <text>1D-myo-inositol 1,2,5,6-tetrakisphosphate + H2O = 1D-myo-inositol 1,2,6-trisphosphate + phosphate</text>
        <dbReference type="Rhea" id="RHEA:77119"/>
        <dbReference type="ChEBI" id="CHEBI:15377"/>
        <dbReference type="ChEBI" id="CHEBI:43474"/>
        <dbReference type="ChEBI" id="CHEBI:195535"/>
        <dbReference type="ChEBI" id="CHEBI:195537"/>
        <dbReference type="EC" id="3.1.3.62"/>
    </reaction>
    <physiologicalReaction direction="left-to-right" evidence="10">
        <dbReference type="Rhea" id="RHEA:77120"/>
    </physiologicalReaction>
</comment>
<dbReference type="CDD" id="cd07061">
    <property type="entry name" value="HP_HAP_like"/>
    <property type="match status" value="1"/>
</dbReference>
<dbReference type="Gene3D" id="3.40.50.1240">
    <property type="entry name" value="Phosphoglycerate mutase-like"/>
    <property type="match status" value="1"/>
</dbReference>
<sequence length="863" mass="96034">MATASAEVLLRVILALLLMLCLDYGSALNSPPKKYLFSDKTPYHFSSRPIERPPRCEPIHINMVIRHGSRYPGGSRIKKAKKLLEKINRFFPNNSTFHYKGLSLPWSFPPDIINSASKEMSELGTEEMYSMARRFLSKFRGILKHGYSNTNYSFIATDKLRSSQSAIAFAQGLFEGKGHLGSMKFRPVAVKFSGSYNDDIVLRIFEACPRWQKITARKRSQSEYRKFMNGPEMRKVSRKIVKRLRLSGKYSLRPEDAVEMFLMCAFGVQTDSADSSWCSVFEDEEFKVLEYLNDLKLYWDRSYGRKINYNMACPLYAEITDSIERFLKNGKPHGIFRFAHTGTVIPLFTMLGLYNDSVPPRADNFNEQANRTFRISDVVPMSANVAFVLYNCNRDGAKRDAKEKNDCIGQCQQSVSTDRNEFGGTFQESHIKIQLLVNEAVVAMPACEGKMYCSLEKFLSFYSHIKDNCDINTVCNIHRISALGVWNERLGFGIDNEGQVFLVAQASQRSADGFDYNKLYGPPAAPEQTIRTSAVKKAFIDKDLWNQGPRITGIQRITLIVGTAIFLIDSGMIPQDDRNAPWARPQLPRRGGCSAGFSSLAGDGQSSGSFFPDSMDPSLVIFDKDGTLIDLNNVWIPWMESHVQELEEATGLDLADKMYEEVGYCPKKRIYSDGGLLAHATVAEIRQAFVTVLIKSGLDRAKAQKLVSNCCKDFDSGGHDTLEPLGDLPAIFETLRAKGVKTAVCTTDSREGTLSALDRLGLMSMIDKIVCGDDTDIKPKPNPETALGICEELNVCPTQTVIVGDTIADTSMGRSAGLGLTIGVLSGAGNQKFLEKEADIVLNNVDELLNTLYPSDSSSSSSS</sequence>
<dbReference type="InterPro" id="IPR023214">
    <property type="entry name" value="HAD_sf"/>
</dbReference>
<evidence type="ECO:0000256" key="7">
    <source>
        <dbReference type="ARBA" id="ARBA00022801"/>
    </source>
</evidence>
<evidence type="ECO:0000256" key="4">
    <source>
        <dbReference type="ARBA" id="ARBA00013040"/>
    </source>
</evidence>
<dbReference type="Gene3D" id="3.40.50.1000">
    <property type="entry name" value="HAD superfamily/HAD-like"/>
    <property type="match status" value="1"/>
</dbReference>
<dbReference type="PANTHER" id="PTHR20963">
    <property type="entry name" value="MULTIPLE INOSITOL POLYPHOSPHATE PHOSPHATASE-RELATED"/>
    <property type="match status" value="1"/>
</dbReference>
<dbReference type="SUPFAM" id="SSF56784">
    <property type="entry name" value="HAD-like"/>
    <property type="match status" value="1"/>
</dbReference>
<comment type="caution">
    <text evidence="15">The sequence shown here is derived from an EMBL/GenBank/DDBJ whole genome shotgun (WGS) entry which is preliminary data.</text>
</comment>
<dbReference type="STRING" id="46731.A0A3M6U3V4"/>
<name>A0A3M6U3V4_POCDA</name>
<evidence type="ECO:0000256" key="12">
    <source>
        <dbReference type="ARBA" id="ARBA00043691"/>
    </source>
</evidence>
<keyword evidence="6 14" id="KW-0732">Signal</keyword>
<dbReference type="EMBL" id="RCHS01002303">
    <property type="protein sequence ID" value="RMX48249.1"/>
    <property type="molecule type" value="Genomic_DNA"/>
</dbReference>
<evidence type="ECO:0000256" key="1">
    <source>
        <dbReference type="ARBA" id="ARBA00004370"/>
    </source>
</evidence>
<dbReference type="Pfam" id="PF00328">
    <property type="entry name" value="His_Phos_2"/>
    <property type="match status" value="1"/>
</dbReference>
<protein>
    <recommendedName>
        <fullName evidence="5">Multiple inositol polyphosphate phosphatase 1</fullName>
        <ecNumber evidence="4">3.1.3.62</ecNumber>
        <ecNumber evidence="3">3.1.3.80</ecNumber>
    </recommendedName>
    <alternativeName>
        <fullName evidence="9">2,3-bisphosphoglycerate 3-phosphatase</fullName>
    </alternativeName>
</protein>